<sequence>MKRRVLSICITFVMLVTLLATTGSAAVFADSGAKTSLSGAEKIGGLEEVGDQVRYRMKNDALLDPGQAAAKKAARASSVSQSKFSLADKMPAVRDQAASDNCWTYGTLASMESSLIMRGLSGTGLDLSENHLTWFTYKGASSAAKSAYAGKDTHILTQSRSPFSEGGNRWFSTATLARWYGAADNSRVGNTTSLSSGIQTVSDIRLRNADFLPEPAENNENAKRIIKNYLVNKGAVDVSYYVPNKNLQKNADGKFGYYYGGNALANHEVAIVGWDDDIYFSGWKGPGAWLVRNSWGSDWGDNGYFYLSYYDSSLCNPTFFEAEARSYNGGSTSHEYTSVYQYDGVGAGDGEFAMGSKLSSANRYTARKDELIRAVGTYTGAANSTVNVSIYINPSASNPASGVKKLSKSFSLQYAGYHTLDLGTAIGIPKGCTFSIVVSSSFTDGGRRYYFLPNETADYNYYVSASIDFSKGQSFINDGDGWYDVTNVAPIADGRDKYEVGNALAKAFGTNTGTAAQSISAKSKYTKTYGNKAFKLNAKRKKGNGKLYYRSSNTSVAAVSSSGKVTIKGPGKATVTISAAPSTVYKSASRNVTITVKPKKTTITTVKSKKYRTLSVKWKKDSKASGYQVMIAQNKSFKKGKKTATIKKKSTTSKTFKKLPSGKTYYVKVRAYKKAGSKKVYGSYSKIKKIKTR</sequence>
<keyword evidence="2" id="KW-0732">Signal</keyword>
<dbReference type="InterPro" id="IPR000668">
    <property type="entry name" value="Peptidase_C1A_C"/>
</dbReference>
<evidence type="ECO:0000313" key="5">
    <source>
        <dbReference type="Proteomes" id="UP001065549"/>
    </source>
</evidence>
<feature type="domain" description="Fibronectin type-III" evidence="3">
    <location>
        <begin position="597"/>
        <end position="693"/>
    </location>
</feature>
<dbReference type="InterPro" id="IPR040528">
    <property type="entry name" value="Lectin-like"/>
</dbReference>
<keyword evidence="5" id="KW-1185">Reference proteome</keyword>
<dbReference type="InterPro" id="IPR013128">
    <property type="entry name" value="Peptidase_C1A"/>
</dbReference>
<reference evidence="4" key="1">
    <citation type="submission" date="2022-09" db="EMBL/GenBank/DDBJ databases">
        <title>Culturomic study of gut microbiota in children with autism spectrum disorder.</title>
        <authorList>
            <person name="Efimov B.A."/>
            <person name="Chaplin A.V."/>
            <person name="Sokolova S.R."/>
            <person name="Pikina A.P."/>
            <person name="Korzhanova M."/>
            <person name="Belova V."/>
            <person name="Korostin D."/>
        </authorList>
    </citation>
    <scope>NUCLEOTIDE SEQUENCE</scope>
    <source>
        <strain evidence="4">ASD5510</strain>
    </source>
</reference>
<dbReference type="Gene3D" id="2.60.40.1080">
    <property type="match status" value="1"/>
</dbReference>
<dbReference type="SUPFAM" id="SSF49373">
    <property type="entry name" value="Invasin/intimin cell-adhesion fragments"/>
    <property type="match status" value="1"/>
</dbReference>
<protein>
    <submittedName>
        <fullName evidence="4">Lectin like domain-containing protein</fullName>
    </submittedName>
</protein>
<dbReference type="Pfam" id="PF00041">
    <property type="entry name" value="fn3"/>
    <property type="match status" value="1"/>
</dbReference>
<dbReference type="AlphaFoldDB" id="A0A9J6QPS9"/>
<dbReference type="GO" id="GO:0006508">
    <property type="term" value="P:proteolysis"/>
    <property type="evidence" value="ECO:0007669"/>
    <property type="project" value="InterPro"/>
</dbReference>
<dbReference type="RefSeq" id="WP_253019665.1">
    <property type="nucleotide sequence ID" value="NZ_JAJAGH010000006.1"/>
</dbReference>
<evidence type="ECO:0000256" key="1">
    <source>
        <dbReference type="ARBA" id="ARBA00008455"/>
    </source>
</evidence>
<organism evidence="4 5">
    <name type="scientific">Hominibacterium faecale</name>
    <dbReference type="NCBI Taxonomy" id="2839743"/>
    <lineage>
        <taxon>Bacteria</taxon>
        <taxon>Bacillati</taxon>
        <taxon>Bacillota</taxon>
        <taxon>Clostridia</taxon>
        <taxon>Peptostreptococcales</taxon>
        <taxon>Anaerovoracaceae</taxon>
        <taxon>Hominibacterium</taxon>
    </lineage>
</organism>
<dbReference type="CDD" id="cd02619">
    <property type="entry name" value="Peptidase_C1"/>
    <property type="match status" value="1"/>
</dbReference>
<dbReference type="InterPro" id="IPR013783">
    <property type="entry name" value="Ig-like_fold"/>
</dbReference>
<dbReference type="InterPro" id="IPR008964">
    <property type="entry name" value="Invasin/intimin_cell_adhesion"/>
</dbReference>
<dbReference type="Proteomes" id="UP001065549">
    <property type="component" value="Unassembled WGS sequence"/>
</dbReference>
<dbReference type="Gene3D" id="3.90.70.10">
    <property type="entry name" value="Cysteine proteinases"/>
    <property type="match status" value="1"/>
</dbReference>
<gene>
    <name evidence="4" type="ORF">OBO34_05740</name>
</gene>
<dbReference type="InterPro" id="IPR036116">
    <property type="entry name" value="FN3_sf"/>
</dbReference>
<evidence type="ECO:0000256" key="2">
    <source>
        <dbReference type="SAM" id="SignalP"/>
    </source>
</evidence>
<comment type="similarity">
    <text evidence="1">Belongs to the peptidase C1 family.</text>
</comment>
<dbReference type="SMART" id="SM00645">
    <property type="entry name" value="Pept_C1"/>
    <property type="match status" value="1"/>
</dbReference>
<dbReference type="GO" id="GO:0008234">
    <property type="term" value="F:cysteine-type peptidase activity"/>
    <property type="evidence" value="ECO:0007669"/>
    <property type="project" value="InterPro"/>
</dbReference>
<feature type="chain" id="PRO_5039910962" evidence="2">
    <location>
        <begin position="26"/>
        <end position="693"/>
    </location>
</feature>
<dbReference type="Pfam" id="PF18560">
    <property type="entry name" value="Lectin_like"/>
    <property type="match status" value="1"/>
</dbReference>
<dbReference type="InterPro" id="IPR025660">
    <property type="entry name" value="Pept_his_AS"/>
</dbReference>
<proteinExistence type="inferred from homology"/>
<feature type="signal peptide" evidence="2">
    <location>
        <begin position="1"/>
        <end position="25"/>
    </location>
</feature>
<dbReference type="InterPro" id="IPR003961">
    <property type="entry name" value="FN3_dom"/>
</dbReference>
<dbReference type="SUPFAM" id="SSF49265">
    <property type="entry name" value="Fibronectin type III"/>
    <property type="match status" value="1"/>
</dbReference>
<dbReference type="SUPFAM" id="SSF54001">
    <property type="entry name" value="Cysteine proteinases"/>
    <property type="match status" value="1"/>
</dbReference>
<accession>A0A9J6QPS9</accession>
<dbReference type="PANTHER" id="PTHR12411">
    <property type="entry name" value="CYSTEINE PROTEASE FAMILY C1-RELATED"/>
    <property type="match status" value="1"/>
</dbReference>
<name>A0A9J6QPS9_9FIRM</name>
<evidence type="ECO:0000259" key="3">
    <source>
        <dbReference type="PROSITE" id="PS50853"/>
    </source>
</evidence>
<comment type="caution">
    <text evidence="4">The sequence shown here is derived from an EMBL/GenBank/DDBJ whole genome shotgun (WGS) entry which is preliminary data.</text>
</comment>
<dbReference type="PROSITE" id="PS00639">
    <property type="entry name" value="THIOL_PROTEASE_HIS"/>
    <property type="match status" value="1"/>
</dbReference>
<dbReference type="CDD" id="cd00063">
    <property type="entry name" value="FN3"/>
    <property type="match status" value="1"/>
</dbReference>
<dbReference type="PROSITE" id="PS50853">
    <property type="entry name" value="FN3"/>
    <property type="match status" value="1"/>
</dbReference>
<dbReference type="EMBL" id="JAOSHN010000002">
    <property type="protein sequence ID" value="MCU7377853.1"/>
    <property type="molecule type" value="Genomic_DNA"/>
</dbReference>
<dbReference type="InterPro" id="IPR038765">
    <property type="entry name" value="Papain-like_cys_pep_sf"/>
</dbReference>
<evidence type="ECO:0000313" key="4">
    <source>
        <dbReference type="EMBL" id="MCU7377853.1"/>
    </source>
</evidence>
<dbReference type="Pfam" id="PF00112">
    <property type="entry name" value="Peptidase_C1"/>
    <property type="match status" value="1"/>
</dbReference>
<dbReference type="Gene3D" id="2.60.40.10">
    <property type="entry name" value="Immunoglobulins"/>
    <property type="match status" value="1"/>
</dbReference>